<gene>
    <name evidence="1" type="ORF">CPT_Sansa96</name>
</gene>
<protein>
    <submittedName>
        <fullName evidence="1">Uncharacterized protein</fullName>
    </submittedName>
</protein>
<proteinExistence type="predicted"/>
<dbReference type="EMBL" id="KT001913">
    <property type="protein sequence ID" value="AKU43500.1"/>
    <property type="molecule type" value="Genomic_DNA"/>
</dbReference>
<name>A0A0K1LMZ7_9CAUD</name>
<dbReference type="Proteomes" id="UP000225322">
    <property type="component" value="Segment"/>
</dbReference>
<accession>A0A0K1LMZ7</accession>
<evidence type="ECO:0000313" key="2">
    <source>
        <dbReference type="Proteomes" id="UP000225322"/>
    </source>
</evidence>
<reference evidence="1 2" key="1">
    <citation type="journal article" date="2015" name="Genome Announc.">
        <title>Complete Genome Sequence of Caulobacter crescentus Siphophage Sansa.</title>
        <authorList>
            <person name="Vara L."/>
            <person name="Kane A.A."/>
            <person name="Cahill J.L."/>
            <person name="Rasche E.S."/>
            <person name="Kuty Everett G.F."/>
        </authorList>
    </citation>
    <scope>NUCLEOTIDE SEQUENCE [LARGE SCALE GENOMIC DNA]</scope>
</reference>
<sequence length="437" mass="47943">MAMTIKELVELRAKAQRAQTIAPGVWENDHLKVDSSPDFLSYVLLCDAAPGKTTPRVIGGVENGDLVELQREMHADEDGGYGLDWDENGRQLTEYMAAAQPANIIPLVDEVKALREEVASLRRRNGDLLRANSVSHDRIVGLRQALESIHEGRVVRHHGDGHSWTELEDWPPGEASGIARDALKRLGAPQGFQDRVWDWGSACFPPEVMTDPVERGDRFLEEVLELLQAAGYDFARIPALVRYVAARPAGHITQEAGGVLLTLAVYLKGQMVDMQQAAEAELARVWGAIDKIRIKQATKPSGSALPMHQVDATALLVEAVEGFVAITSDSQGVAGYHKNGDVADWGEFDELNVAHKALDAYRQEWGLDIVSPIDVQPHRITLTDAAKDEVIQEMQDSCAHESVRQYPTGDGVPVETCLDCGKVLDVGRMPFPGDEEI</sequence>
<organism evidence="1 2">
    <name type="scientific">Caulobacter phage Sansa</name>
    <dbReference type="NCBI Taxonomy" id="1675600"/>
    <lineage>
        <taxon>Viruses</taxon>
        <taxon>Duplodnaviria</taxon>
        <taxon>Heunggongvirae</taxon>
        <taxon>Uroviricota</taxon>
        <taxon>Caudoviricetes</taxon>
        <taxon>Sansavirus</taxon>
        <taxon>Sansavirus sansa</taxon>
        <taxon>Caulobacter virus Sansa</taxon>
    </lineage>
</organism>
<evidence type="ECO:0000313" key="1">
    <source>
        <dbReference type="EMBL" id="AKU43500.1"/>
    </source>
</evidence>
<keyword evidence="2" id="KW-1185">Reference proteome</keyword>